<dbReference type="GO" id="GO:0004867">
    <property type="term" value="F:serine-type endopeptidase inhibitor activity"/>
    <property type="evidence" value="ECO:0007669"/>
    <property type="project" value="UniProtKB-KW"/>
</dbReference>
<evidence type="ECO:0000313" key="11">
    <source>
        <dbReference type="Proteomes" id="UP000608024"/>
    </source>
</evidence>
<dbReference type="GO" id="GO:0005576">
    <property type="term" value="C:extracellular region"/>
    <property type="evidence" value="ECO:0007669"/>
    <property type="project" value="UniProtKB-SubCell"/>
</dbReference>
<feature type="chain" id="PRO_5039644809" description="Subtilisin inhibitor domain-containing protein" evidence="8">
    <location>
        <begin position="44"/>
        <end position="193"/>
    </location>
</feature>
<dbReference type="RefSeq" id="WP_229926139.1">
    <property type="nucleotide sequence ID" value="NZ_BNBT01000193.1"/>
</dbReference>
<evidence type="ECO:0000259" key="9">
    <source>
        <dbReference type="Pfam" id="PF00720"/>
    </source>
</evidence>
<comment type="caution">
    <text evidence="10">The sequence shown here is derived from an EMBL/GenBank/DDBJ whole genome shotgun (WGS) entry which is preliminary data.</text>
</comment>
<dbReference type="Pfam" id="PF00720">
    <property type="entry name" value="SSI"/>
    <property type="match status" value="1"/>
</dbReference>
<comment type="similarity">
    <text evidence="2">Belongs to the protease inhibitor I16 (SSI) family.</text>
</comment>
<gene>
    <name evidence="10" type="ORF">GCM10018785_69690</name>
</gene>
<evidence type="ECO:0000256" key="8">
    <source>
        <dbReference type="SAM" id="SignalP"/>
    </source>
</evidence>
<protein>
    <recommendedName>
        <fullName evidence="9">Subtilisin inhibitor domain-containing protein</fullName>
    </recommendedName>
</protein>
<dbReference type="InterPro" id="IPR020054">
    <property type="entry name" value="Prot_inh_SSI_I16_CS"/>
</dbReference>
<evidence type="ECO:0000256" key="1">
    <source>
        <dbReference type="ARBA" id="ARBA00004613"/>
    </source>
</evidence>
<dbReference type="InterPro" id="IPR036819">
    <property type="entry name" value="Subtilisin_inhibitor-like_sf"/>
</dbReference>
<keyword evidence="3" id="KW-0964">Secreted</keyword>
<keyword evidence="4" id="KW-0646">Protease inhibitor</keyword>
<dbReference type="Proteomes" id="UP000608024">
    <property type="component" value="Unassembled WGS sequence"/>
</dbReference>
<keyword evidence="8" id="KW-0732">Signal</keyword>
<dbReference type="SUPFAM" id="SSF55399">
    <property type="entry name" value="Subtilisin inhibitor"/>
    <property type="match status" value="1"/>
</dbReference>
<sequence length="193" mass="19971">MKPVIERRPFRTAATPSRATTPPHTAAKLLAAASLAASVLALAAPPAAAAHTVSPGAPVDRAARDHLPLLDHLPAPGDVRDHAVGRDRLTVTFSEGGGGAATTYKLECRPAGGSHPSAGAACERLEQLAGEGIDPFKPVPHGAMCTQVYGGPQTARVTGTWKGRPVDASFRRTDGCEVGRWNNLVPVLPSTRA</sequence>
<keyword evidence="11" id="KW-1185">Reference proteome</keyword>
<reference evidence="10" key="2">
    <citation type="submission" date="2020-09" db="EMBL/GenBank/DDBJ databases">
        <authorList>
            <person name="Sun Q."/>
            <person name="Ohkuma M."/>
        </authorList>
    </citation>
    <scope>NUCLEOTIDE SEQUENCE</scope>
    <source>
        <strain evidence="10">JCM 4784</strain>
    </source>
</reference>
<feature type="region of interest" description="Disordered" evidence="7">
    <location>
        <begin position="1"/>
        <end position="22"/>
    </location>
</feature>
<feature type="compositionally biased region" description="Low complexity" evidence="7">
    <location>
        <begin position="11"/>
        <end position="22"/>
    </location>
</feature>
<dbReference type="EMBL" id="BNBT01000193">
    <property type="protein sequence ID" value="GHE94090.1"/>
    <property type="molecule type" value="Genomic_DNA"/>
</dbReference>
<proteinExistence type="inferred from homology"/>
<dbReference type="InterPro" id="IPR023549">
    <property type="entry name" value="Subtilisin_inhibitor"/>
</dbReference>
<dbReference type="AlphaFoldDB" id="A0A919AA54"/>
<accession>A0A919AA54</accession>
<dbReference type="Gene3D" id="3.30.350.10">
    <property type="entry name" value="Subtilisin inhibitor-like"/>
    <property type="match status" value="1"/>
</dbReference>
<evidence type="ECO:0000256" key="4">
    <source>
        <dbReference type="ARBA" id="ARBA00022690"/>
    </source>
</evidence>
<evidence type="ECO:0000256" key="3">
    <source>
        <dbReference type="ARBA" id="ARBA00022525"/>
    </source>
</evidence>
<evidence type="ECO:0000256" key="2">
    <source>
        <dbReference type="ARBA" id="ARBA00010472"/>
    </source>
</evidence>
<keyword evidence="5" id="KW-0722">Serine protease inhibitor</keyword>
<reference evidence="10" key="1">
    <citation type="journal article" date="2014" name="Int. J. Syst. Evol. Microbiol.">
        <title>Complete genome sequence of Corynebacterium casei LMG S-19264T (=DSM 44701T), isolated from a smear-ripened cheese.</title>
        <authorList>
            <consortium name="US DOE Joint Genome Institute (JGI-PGF)"/>
            <person name="Walter F."/>
            <person name="Albersmeier A."/>
            <person name="Kalinowski J."/>
            <person name="Ruckert C."/>
        </authorList>
    </citation>
    <scope>NUCLEOTIDE SEQUENCE</scope>
    <source>
        <strain evidence="10">JCM 4784</strain>
    </source>
</reference>
<evidence type="ECO:0000256" key="5">
    <source>
        <dbReference type="ARBA" id="ARBA00022900"/>
    </source>
</evidence>
<evidence type="ECO:0000256" key="6">
    <source>
        <dbReference type="ARBA" id="ARBA00023157"/>
    </source>
</evidence>
<dbReference type="PROSITE" id="PS00999">
    <property type="entry name" value="SSI"/>
    <property type="match status" value="1"/>
</dbReference>
<name>A0A919AA54_9ACTN</name>
<organism evidence="10 11">
    <name type="scientific">Streptomyces longispororuber</name>
    <dbReference type="NCBI Taxonomy" id="68230"/>
    <lineage>
        <taxon>Bacteria</taxon>
        <taxon>Bacillati</taxon>
        <taxon>Actinomycetota</taxon>
        <taxon>Actinomycetes</taxon>
        <taxon>Kitasatosporales</taxon>
        <taxon>Streptomycetaceae</taxon>
        <taxon>Streptomyces</taxon>
    </lineage>
</organism>
<feature type="domain" description="Subtilisin inhibitor" evidence="9">
    <location>
        <begin position="89"/>
        <end position="167"/>
    </location>
</feature>
<evidence type="ECO:0000313" key="10">
    <source>
        <dbReference type="EMBL" id="GHE94090.1"/>
    </source>
</evidence>
<feature type="signal peptide" evidence="8">
    <location>
        <begin position="1"/>
        <end position="43"/>
    </location>
</feature>
<evidence type="ECO:0000256" key="7">
    <source>
        <dbReference type="SAM" id="MobiDB-lite"/>
    </source>
</evidence>
<keyword evidence="6" id="KW-1015">Disulfide bond</keyword>
<comment type="subcellular location">
    <subcellularLocation>
        <location evidence="1">Secreted</location>
    </subcellularLocation>
</comment>